<reference evidence="1 2" key="1">
    <citation type="submission" date="2020-08" db="EMBL/GenBank/DDBJ databases">
        <title>Genome public.</title>
        <authorList>
            <person name="Liu C."/>
            <person name="Sun Q."/>
        </authorList>
    </citation>
    <scope>NUCLEOTIDE SEQUENCE [LARGE SCALE GENOMIC DNA]</scope>
    <source>
        <strain evidence="1 2">NSJ-71</strain>
    </source>
</reference>
<dbReference type="Proteomes" id="UP000636755">
    <property type="component" value="Unassembled WGS sequence"/>
</dbReference>
<sequence length="111" mass="11601">MNVNFNGYDENVLTFEAGTNLKTAGVPVKMTDDGKVTACTSGEVFCGICLSLRDGYATVQLKGYVTMPAKSKITVGYKKLAAGEGSAVASSTTGREYLVLNSTADSVGFIL</sequence>
<gene>
    <name evidence="1" type="ORF">H8R91_10410</name>
</gene>
<name>A0ABR7HND0_9FIRM</name>
<dbReference type="EMBL" id="JACOPS010000005">
    <property type="protein sequence ID" value="MBC5728921.1"/>
    <property type="molecule type" value="Genomic_DNA"/>
</dbReference>
<protein>
    <recommendedName>
        <fullName evidence="3">DUF2190 family protein</fullName>
    </recommendedName>
</protein>
<organism evidence="1 2">
    <name type="scientific">Ruminococcus intestinalis</name>
    <dbReference type="NCBI Taxonomy" id="2763066"/>
    <lineage>
        <taxon>Bacteria</taxon>
        <taxon>Bacillati</taxon>
        <taxon>Bacillota</taxon>
        <taxon>Clostridia</taxon>
        <taxon>Eubacteriales</taxon>
        <taxon>Oscillospiraceae</taxon>
        <taxon>Ruminococcus</taxon>
    </lineage>
</organism>
<comment type="caution">
    <text evidence="1">The sequence shown here is derived from an EMBL/GenBank/DDBJ whole genome shotgun (WGS) entry which is preliminary data.</text>
</comment>
<evidence type="ECO:0000313" key="2">
    <source>
        <dbReference type="Proteomes" id="UP000636755"/>
    </source>
</evidence>
<keyword evidence="2" id="KW-1185">Reference proteome</keyword>
<evidence type="ECO:0008006" key="3">
    <source>
        <dbReference type="Google" id="ProtNLM"/>
    </source>
</evidence>
<evidence type="ECO:0000313" key="1">
    <source>
        <dbReference type="EMBL" id="MBC5728921.1"/>
    </source>
</evidence>
<dbReference type="RefSeq" id="WP_186936069.1">
    <property type="nucleotide sequence ID" value="NZ_JACOPS010000005.1"/>
</dbReference>
<proteinExistence type="predicted"/>
<accession>A0ABR7HND0</accession>